<organism evidence="1 2">
    <name type="scientific">Aphis craccivora</name>
    <name type="common">Cowpea aphid</name>
    <dbReference type="NCBI Taxonomy" id="307492"/>
    <lineage>
        <taxon>Eukaryota</taxon>
        <taxon>Metazoa</taxon>
        <taxon>Ecdysozoa</taxon>
        <taxon>Arthropoda</taxon>
        <taxon>Hexapoda</taxon>
        <taxon>Insecta</taxon>
        <taxon>Pterygota</taxon>
        <taxon>Neoptera</taxon>
        <taxon>Paraneoptera</taxon>
        <taxon>Hemiptera</taxon>
        <taxon>Sternorrhyncha</taxon>
        <taxon>Aphidomorpha</taxon>
        <taxon>Aphidoidea</taxon>
        <taxon>Aphididae</taxon>
        <taxon>Aphidini</taxon>
        <taxon>Aphis</taxon>
        <taxon>Aphis</taxon>
    </lineage>
</organism>
<sequence length="137" mass="16295">MIDVAIFITTICKTQPLKITIEKQDIPKEFGILTSRLSSIENSATRKKKKNETRILRCRILFIEEFHHKLVYKHFKTSSGWLTNVWRKWRISTSQSYSDEKDCKKHFNHSNIFNKSNPLLFLRGKFELPIVDCTRYT</sequence>
<proteinExistence type="predicted"/>
<comment type="caution">
    <text evidence="1">The sequence shown here is derived from an EMBL/GenBank/DDBJ whole genome shotgun (WGS) entry which is preliminary data.</text>
</comment>
<name>A0A6G0YXX7_APHCR</name>
<reference evidence="1 2" key="1">
    <citation type="submission" date="2019-08" db="EMBL/GenBank/DDBJ databases">
        <title>Whole genome of Aphis craccivora.</title>
        <authorList>
            <person name="Voronova N.V."/>
            <person name="Shulinski R.S."/>
            <person name="Bandarenka Y.V."/>
            <person name="Zhorov D.G."/>
            <person name="Warner D."/>
        </authorList>
    </citation>
    <scope>NUCLEOTIDE SEQUENCE [LARGE SCALE GENOMIC DNA]</scope>
    <source>
        <strain evidence="1">180601</strain>
        <tissue evidence="1">Whole Body</tissue>
    </source>
</reference>
<accession>A0A6G0YXX7</accession>
<protein>
    <submittedName>
        <fullName evidence="1">Tigger transposable element-derived protein 4-like</fullName>
    </submittedName>
</protein>
<gene>
    <name evidence="1" type="ORF">FWK35_00018559</name>
</gene>
<dbReference type="EMBL" id="VUJU01001983">
    <property type="protein sequence ID" value="KAF0763022.1"/>
    <property type="molecule type" value="Genomic_DNA"/>
</dbReference>
<evidence type="ECO:0000313" key="1">
    <source>
        <dbReference type="EMBL" id="KAF0763022.1"/>
    </source>
</evidence>
<dbReference type="Proteomes" id="UP000478052">
    <property type="component" value="Unassembled WGS sequence"/>
</dbReference>
<keyword evidence="2" id="KW-1185">Reference proteome</keyword>
<dbReference type="AlphaFoldDB" id="A0A6G0YXX7"/>
<evidence type="ECO:0000313" key="2">
    <source>
        <dbReference type="Proteomes" id="UP000478052"/>
    </source>
</evidence>